<evidence type="ECO:0000313" key="1">
    <source>
        <dbReference type="EMBL" id="KZC08132.1"/>
    </source>
</evidence>
<organism evidence="1 2">
    <name type="scientific">Dufourea novaeangliae</name>
    <name type="common">Sweat bee</name>
    <dbReference type="NCBI Taxonomy" id="178035"/>
    <lineage>
        <taxon>Eukaryota</taxon>
        <taxon>Metazoa</taxon>
        <taxon>Ecdysozoa</taxon>
        <taxon>Arthropoda</taxon>
        <taxon>Hexapoda</taxon>
        <taxon>Insecta</taxon>
        <taxon>Pterygota</taxon>
        <taxon>Neoptera</taxon>
        <taxon>Endopterygota</taxon>
        <taxon>Hymenoptera</taxon>
        <taxon>Apocrita</taxon>
        <taxon>Aculeata</taxon>
        <taxon>Apoidea</taxon>
        <taxon>Anthophila</taxon>
        <taxon>Halictidae</taxon>
        <taxon>Rophitinae</taxon>
        <taxon>Dufourea</taxon>
    </lineage>
</organism>
<name>A0A154P8D7_DUFNO</name>
<evidence type="ECO:0000313" key="2">
    <source>
        <dbReference type="Proteomes" id="UP000076502"/>
    </source>
</evidence>
<protein>
    <submittedName>
        <fullName evidence="1">Uncharacterized protein</fullName>
    </submittedName>
</protein>
<sequence>MDGPSPAICFSAKNSCTVAVQLPIALLCVYTDEQARLPLGEKVKLAKGLRPFSFGSC</sequence>
<dbReference type="EMBL" id="KQ434844">
    <property type="protein sequence ID" value="KZC08132.1"/>
    <property type="molecule type" value="Genomic_DNA"/>
</dbReference>
<reference evidence="1 2" key="1">
    <citation type="submission" date="2015-07" db="EMBL/GenBank/DDBJ databases">
        <title>The genome of Dufourea novaeangliae.</title>
        <authorList>
            <person name="Pan H."/>
            <person name="Kapheim K."/>
        </authorList>
    </citation>
    <scope>NUCLEOTIDE SEQUENCE [LARGE SCALE GENOMIC DNA]</scope>
    <source>
        <strain evidence="1">0120121106</strain>
        <tissue evidence="1">Whole body</tissue>
    </source>
</reference>
<dbReference type="AlphaFoldDB" id="A0A154P8D7"/>
<gene>
    <name evidence="1" type="ORF">WN55_10003</name>
</gene>
<dbReference type="Proteomes" id="UP000076502">
    <property type="component" value="Unassembled WGS sequence"/>
</dbReference>
<keyword evidence="2" id="KW-1185">Reference proteome</keyword>
<accession>A0A154P8D7</accession>
<proteinExistence type="predicted"/>